<dbReference type="RefSeq" id="WP_118019437.1">
    <property type="nucleotide sequence ID" value="NZ_CAUHGS010000020.1"/>
</dbReference>
<dbReference type="GO" id="GO:0051301">
    <property type="term" value="P:cell division"/>
    <property type="evidence" value="ECO:0007669"/>
    <property type="project" value="UniProtKB-KW"/>
</dbReference>
<proteinExistence type="predicted"/>
<dbReference type="EMBL" id="QRZM01000012">
    <property type="protein sequence ID" value="RGV72944.1"/>
    <property type="molecule type" value="Genomic_DNA"/>
</dbReference>
<sequence>MSSKDRIEALEAGAGVVETRTGKLAGSEKREAKEQEGQMELAFPPTEDEKEQEAVIEAVLFTMGRSVELRQLAASIGQPEEVARKAVERLIKRYRSARSGMEITQLEDSYQMCTKAAYYENLIRVASAPKKQVLTEVVLETLSIIAYKQPVTKMEIEKIRGVKSDHAVNRLVEYNLVYEVGRLDAPGRPALFATTEEFLRRFGVGSVQDLPDLGPEQEAEIKAEVEEELQLKLEELTVEAASGEAAETAETAMEAAATAEETAVAREPEA</sequence>
<reference evidence="6 7" key="1">
    <citation type="submission" date="2018-08" db="EMBL/GenBank/DDBJ databases">
        <title>A genome reference for cultivated species of the human gut microbiota.</title>
        <authorList>
            <person name="Zou Y."/>
            <person name="Xue W."/>
            <person name="Luo G."/>
        </authorList>
    </citation>
    <scope>NUCLEOTIDE SEQUENCE [LARGE SCALE GENOMIC DNA]</scope>
    <source>
        <strain evidence="6 7">AF14-18</strain>
    </source>
</reference>
<evidence type="ECO:0000256" key="2">
    <source>
        <dbReference type="ARBA" id="ARBA00022618"/>
    </source>
</evidence>
<dbReference type="InterPro" id="IPR036390">
    <property type="entry name" value="WH_DNA-bd_sf"/>
</dbReference>
<accession>A0A412YZ17</accession>
<dbReference type="SUPFAM" id="SSF46785">
    <property type="entry name" value="Winged helix' DNA-binding domain"/>
    <property type="match status" value="2"/>
</dbReference>
<feature type="compositionally biased region" description="Low complexity" evidence="5">
    <location>
        <begin position="251"/>
        <end position="262"/>
    </location>
</feature>
<evidence type="ECO:0000256" key="3">
    <source>
        <dbReference type="ARBA" id="ARBA00022829"/>
    </source>
</evidence>
<feature type="region of interest" description="Disordered" evidence="5">
    <location>
        <begin position="18"/>
        <end position="50"/>
    </location>
</feature>
<protein>
    <submittedName>
        <fullName evidence="6">SMC-Scp complex subunit ScpB</fullName>
    </submittedName>
</protein>
<dbReference type="GO" id="GO:0051304">
    <property type="term" value="P:chromosome separation"/>
    <property type="evidence" value="ECO:0007669"/>
    <property type="project" value="InterPro"/>
</dbReference>
<keyword evidence="4" id="KW-0131">Cell cycle</keyword>
<dbReference type="AlphaFoldDB" id="A0A412YZ17"/>
<name>A0A412YZ17_9FIRM</name>
<evidence type="ECO:0000256" key="4">
    <source>
        <dbReference type="ARBA" id="ARBA00023306"/>
    </source>
</evidence>
<evidence type="ECO:0000256" key="5">
    <source>
        <dbReference type="SAM" id="MobiDB-lite"/>
    </source>
</evidence>
<organism evidence="6 7">
    <name type="scientific">Enterocloster bolteae</name>
    <dbReference type="NCBI Taxonomy" id="208479"/>
    <lineage>
        <taxon>Bacteria</taxon>
        <taxon>Bacillati</taxon>
        <taxon>Bacillota</taxon>
        <taxon>Clostridia</taxon>
        <taxon>Lachnospirales</taxon>
        <taxon>Lachnospiraceae</taxon>
        <taxon>Enterocloster</taxon>
    </lineage>
</organism>
<dbReference type="PANTHER" id="PTHR34298">
    <property type="entry name" value="SEGREGATION AND CONDENSATION PROTEIN B"/>
    <property type="match status" value="1"/>
</dbReference>
<feature type="compositionally biased region" description="Basic and acidic residues" evidence="5">
    <location>
        <begin position="26"/>
        <end position="36"/>
    </location>
</feature>
<keyword evidence="1" id="KW-0963">Cytoplasm</keyword>
<dbReference type="NCBIfam" id="TIGR00281">
    <property type="entry name" value="SMC-Scp complex subunit ScpB"/>
    <property type="match status" value="1"/>
</dbReference>
<keyword evidence="2" id="KW-0132">Cell division</keyword>
<evidence type="ECO:0000313" key="6">
    <source>
        <dbReference type="EMBL" id="RGV72944.1"/>
    </source>
</evidence>
<evidence type="ECO:0000256" key="1">
    <source>
        <dbReference type="ARBA" id="ARBA00022490"/>
    </source>
</evidence>
<dbReference type="Gene3D" id="1.10.10.10">
    <property type="entry name" value="Winged helix-like DNA-binding domain superfamily/Winged helix DNA-binding domain"/>
    <property type="match status" value="2"/>
</dbReference>
<gene>
    <name evidence="6" type="primary">scpB</name>
    <name evidence="6" type="ORF">DWW02_23295</name>
</gene>
<evidence type="ECO:0000313" key="7">
    <source>
        <dbReference type="Proteomes" id="UP000284543"/>
    </source>
</evidence>
<keyword evidence="3" id="KW-0159">Chromosome partition</keyword>
<dbReference type="Proteomes" id="UP000284543">
    <property type="component" value="Unassembled WGS sequence"/>
</dbReference>
<dbReference type="Pfam" id="PF04079">
    <property type="entry name" value="SMC_ScpB"/>
    <property type="match status" value="1"/>
</dbReference>
<dbReference type="PANTHER" id="PTHR34298:SF2">
    <property type="entry name" value="SEGREGATION AND CONDENSATION PROTEIN B"/>
    <property type="match status" value="1"/>
</dbReference>
<comment type="caution">
    <text evidence="6">The sequence shown here is derived from an EMBL/GenBank/DDBJ whole genome shotgun (WGS) entry which is preliminary data.</text>
</comment>
<dbReference type="InterPro" id="IPR036388">
    <property type="entry name" value="WH-like_DNA-bd_sf"/>
</dbReference>
<dbReference type="InterPro" id="IPR005234">
    <property type="entry name" value="ScpB_csome_segregation"/>
</dbReference>
<feature type="region of interest" description="Disordered" evidence="5">
    <location>
        <begin position="251"/>
        <end position="270"/>
    </location>
</feature>